<organism evidence="2 3">
    <name type="scientific">Pleuronectes platessa</name>
    <name type="common">European plaice</name>
    <dbReference type="NCBI Taxonomy" id="8262"/>
    <lineage>
        <taxon>Eukaryota</taxon>
        <taxon>Metazoa</taxon>
        <taxon>Chordata</taxon>
        <taxon>Craniata</taxon>
        <taxon>Vertebrata</taxon>
        <taxon>Euteleostomi</taxon>
        <taxon>Actinopterygii</taxon>
        <taxon>Neopterygii</taxon>
        <taxon>Teleostei</taxon>
        <taxon>Neoteleostei</taxon>
        <taxon>Acanthomorphata</taxon>
        <taxon>Carangaria</taxon>
        <taxon>Pleuronectiformes</taxon>
        <taxon>Pleuronectoidei</taxon>
        <taxon>Pleuronectidae</taxon>
        <taxon>Pleuronectes</taxon>
    </lineage>
</organism>
<evidence type="ECO:0000256" key="1">
    <source>
        <dbReference type="SAM" id="MobiDB-lite"/>
    </source>
</evidence>
<accession>A0A9N7TWT9</accession>
<feature type="compositionally biased region" description="Basic and acidic residues" evidence="1">
    <location>
        <begin position="19"/>
        <end position="38"/>
    </location>
</feature>
<dbReference type="AlphaFoldDB" id="A0A9N7TWT9"/>
<name>A0A9N7TWT9_PLEPL</name>
<proteinExistence type="predicted"/>
<keyword evidence="3" id="KW-1185">Reference proteome</keyword>
<gene>
    <name evidence="2" type="ORF">PLEPLA_LOCUS8465</name>
</gene>
<evidence type="ECO:0000313" key="3">
    <source>
        <dbReference type="Proteomes" id="UP001153269"/>
    </source>
</evidence>
<protein>
    <submittedName>
        <fullName evidence="2">Uncharacterized protein</fullName>
    </submittedName>
</protein>
<evidence type="ECO:0000313" key="2">
    <source>
        <dbReference type="EMBL" id="CAB1420590.1"/>
    </source>
</evidence>
<reference evidence="2" key="1">
    <citation type="submission" date="2020-03" db="EMBL/GenBank/DDBJ databases">
        <authorList>
            <person name="Weist P."/>
        </authorList>
    </citation>
    <scope>NUCLEOTIDE SEQUENCE</scope>
</reference>
<dbReference type="Proteomes" id="UP001153269">
    <property type="component" value="Unassembled WGS sequence"/>
</dbReference>
<dbReference type="EMBL" id="CADEAL010000466">
    <property type="protein sequence ID" value="CAB1420590.1"/>
    <property type="molecule type" value="Genomic_DNA"/>
</dbReference>
<feature type="region of interest" description="Disordered" evidence="1">
    <location>
        <begin position="1"/>
        <end position="48"/>
    </location>
</feature>
<feature type="region of interest" description="Disordered" evidence="1">
    <location>
        <begin position="78"/>
        <end position="156"/>
    </location>
</feature>
<feature type="compositionally biased region" description="Low complexity" evidence="1">
    <location>
        <begin position="80"/>
        <end position="90"/>
    </location>
</feature>
<comment type="caution">
    <text evidence="2">The sequence shown here is derived from an EMBL/GenBank/DDBJ whole genome shotgun (WGS) entry which is preliminary data.</text>
</comment>
<sequence>MCQPTLGGPVNNGLSQEQGGREGGGERDWSVHHLEHSDNPSSASDLIGSRPASITAVVGGTQTLHSCCLRCGSVRHSRAGARQVQQRQAASVTAGPRLSPVREPDSRSSQSRQLSPQEVSTSPPVRQDPRSRSVSKRRHKSPGVVKSLVCVKPSST</sequence>